<dbReference type="PRINTS" id="PR00413">
    <property type="entry name" value="HADHALOGNASE"/>
</dbReference>
<evidence type="ECO:0000256" key="1">
    <source>
        <dbReference type="ARBA" id="ARBA00000830"/>
    </source>
</evidence>
<dbReference type="InterPro" id="IPR041492">
    <property type="entry name" value="HAD_2"/>
</dbReference>
<dbReference type="PANTHER" id="PTHR43434">
    <property type="entry name" value="PHOSPHOGLYCOLATE PHOSPHATASE"/>
    <property type="match status" value="1"/>
</dbReference>
<dbReference type="Proteomes" id="UP000029708">
    <property type="component" value="Unassembled WGS sequence"/>
</dbReference>
<comment type="caution">
    <text evidence="10">The sequence shown here is derived from an EMBL/GenBank/DDBJ whole genome shotgun (WGS) entry which is preliminary data.</text>
</comment>
<comment type="pathway">
    <text evidence="3">Organic acid metabolism; glycolate biosynthesis; glycolate from 2-phosphoglycolate: step 1/1.</text>
</comment>
<dbReference type="PANTHER" id="PTHR43434:SF23">
    <property type="entry name" value="PHOSPHOGLYCOLATE PHOSPHATASE"/>
    <property type="match status" value="1"/>
</dbReference>
<dbReference type="GO" id="GO:0005975">
    <property type="term" value="P:carbohydrate metabolic process"/>
    <property type="evidence" value="ECO:0007669"/>
    <property type="project" value="InterPro"/>
</dbReference>
<reference evidence="10 12" key="1">
    <citation type="submission" date="2014-09" db="EMBL/GenBank/DDBJ databases">
        <title>Xanthomonadaceae 3.5X direct submission.</title>
        <authorList>
            <person name="Fang T."/>
            <person name="Wang H."/>
        </authorList>
    </citation>
    <scope>NUCLEOTIDE SEQUENCE [LARGE SCALE GENOMIC DNA]</scope>
    <source>
        <strain evidence="10 12">3.5X</strain>
    </source>
</reference>
<dbReference type="SFLD" id="SFLDG01135">
    <property type="entry name" value="C1.5.6:_HAD__Beta-PGM__Phospha"/>
    <property type="match status" value="1"/>
</dbReference>
<dbReference type="Pfam" id="PF13419">
    <property type="entry name" value="HAD_2"/>
    <property type="match status" value="1"/>
</dbReference>
<comment type="similarity">
    <text evidence="4">Belongs to the HAD-like hydrolase superfamily. CbbY/CbbZ/Gph/YieH family.</text>
</comment>
<dbReference type="RefSeq" id="WP_043100412.1">
    <property type="nucleotide sequence ID" value="NZ_JACHET010000001.1"/>
</dbReference>
<dbReference type="GO" id="GO:0006281">
    <property type="term" value="P:DNA repair"/>
    <property type="evidence" value="ECO:0007669"/>
    <property type="project" value="TreeGrafter"/>
</dbReference>
<dbReference type="EMBL" id="JROI01000010">
    <property type="protein sequence ID" value="KGI77990.1"/>
    <property type="molecule type" value="Genomic_DNA"/>
</dbReference>
<reference evidence="11 13" key="2">
    <citation type="submission" date="2020-08" db="EMBL/GenBank/DDBJ databases">
        <title>Genomic Encyclopedia of Type Strains, Phase IV (KMG-IV): sequencing the most valuable type-strain genomes for metagenomic binning, comparative biology and taxonomic classification.</title>
        <authorList>
            <person name="Goeker M."/>
        </authorList>
    </citation>
    <scope>NUCLEOTIDE SEQUENCE [LARGE SCALE GENOMIC DNA]</scope>
    <source>
        <strain evidence="11 13">DSM 107085</strain>
    </source>
</reference>
<dbReference type="InterPro" id="IPR050155">
    <property type="entry name" value="HAD-like_hydrolase_sf"/>
</dbReference>
<keyword evidence="6" id="KW-0479">Metal-binding</keyword>
<evidence type="ECO:0000313" key="13">
    <source>
        <dbReference type="Proteomes" id="UP000560000"/>
    </source>
</evidence>
<organism evidence="10 12">
    <name type="scientific">Oleiagrimonas soli</name>
    <dbReference type="NCBI Taxonomy" id="1543381"/>
    <lineage>
        <taxon>Bacteria</taxon>
        <taxon>Pseudomonadati</taxon>
        <taxon>Pseudomonadota</taxon>
        <taxon>Gammaproteobacteria</taxon>
        <taxon>Lysobacterales</taxon>
        <taxon>Rhodanobacteraceae</taxon>
        <taxon>Oleiagrimonas</taxon>
    </lineage>
</organism>
<dbReference type="SUPFAM" id="SSF56784">
    <property type="entry name" value="HAD-like"/>
    <property type="match status" value="1"/>
</dbReference>
<keyword evidence="12" id="KW-1185">Reference proteome</keyword>
<dbReference type="Gene3D" id="3.40.50.1000">
    <property type="entry name" value="HAD superfamily/HAD-like"/>
    <property type="match status" value="1"/>
</dbReference>
<dbReference type="STRING" id="1543381.LF63_0106280"/>
<dbReference type="InterPro" id="IPR023214">
    <property type="entry name" value="HAD_sf"/>
</dbReference>
<keyword evidence="7 11" id="KW-0378">Hydrolase</keyword>
<evidence type="ECO:0000256" key="8">
    <source>
        <dbReference type="ARBA" id="ARBA00022842"/>
    </source>
</evidence>
<evidence type="ECO:0000313" key="12">
    <source>
        <dbReference type="Proteomes" id="UP000029708"/>
    </source>
</evidence>
<dbReference type="HOGENOM" id="CLU_045011_19_1_6"/>
<evidence type="ECO:0000313" key="11">
    <source>
        <dbReference type="EMBL" id="MBB6183630.1"/>
    </source>
</evidence>
<evidence type="ECO:0000256" key="9">
    <source>
        <dbReference type="ARBA" id="ARBA00023277"/>
    </source>
</evidence>
<evidence type="ECO:0000313" key="10">
    <source>
        <dbReference type="EMBL" id="KGI77990.1"/>
    </source>
</evidence>
<dbReference type="InterPro" id="IPR023198">
    <property type="entry name" value="PGP-like_dom2"/>
</dbReference>
<dbReference type="Proteomes" id="UP000560000">
    <property type="component" value="Unassembled WGS sequence"/>
</dbReference>
<dbReference type="Gene3D" id="1.10.150.240">
    <property type="entry name" value="Putative phosphatase, domain 2"/>
    <property type="match status" value="1"/>
</dbReference>
<dbReference type="InterPro" id="IPR037512">
    <property type="entry name" value="PGPase_prok"/>
</dbReference>
<comment type="cofactor">
    <cofactor evidence="2">
        <name>Mg(2+)</name>
        <dbReference type="ChEBI" id="CHEBI:18420"/>
    </cofactor>
</comment>
<dbReference type="NCBIfam" id="TIGR01449">
    <property type="entry name" value="PGP_bact"/>
    <property type="match status" value="1"/>
</dbReference>
<evidence type="ECO:0000256" key="4">
    <source>
        <dbReference type="ARBA" id="ARBA00006171"/>
    </source>
</evidence>
<dbReference type="InterPro" id="IPR036412">
    <property type="entry name" value="HAD-like_sf"/>
</dbReference>
<dbReference type="GO" id="GO:0005829">
    <property type="term" value="C:cytosol"/>
    <property type="evidence" value="ECO:0007669"/>
    <property type="project" value="TreeGrafter"/>
</dbReference>
<evidence type="ECO:0000256" key="7">
    <source>
        <dbReference type="ARBA" id="ARBA00022801"/>
    </source>
</evidence>
<accession>A0A099CY91</accession>
<dbReference type="OrthoDB" id="9776368at2"/>
<protein>
    <recommendedName>
        <fullName evidence="5">phosphoglycolate phosphatase</fullName>
        <ecNumber evidence="5">3.1.3.18</ecNumber>
    </recommendedName>
</protein>
<comment type="catalytic activity">
    <reaction evidence="1">
        <text>2-phosphoglycolate + H2O = glycolate + phosphate</text>
        <dbReference type="Rhea" id="RHEA:14369"/>
        <dbReference type="ChEBI" id="CHEBI:15377"/>
        <dbReference type="ChEBI" id="CHEBI:29805"/>
        <dbReference type="ChEBI" id="CHEBI:43474"/>
        <dbReference type="ChEBI" id="CHEBI:58033"/>
        <dbReference type="EC" id="3.1.3.18"/>
    </reaction>
</comment>
<gene>
    <name evidence="11" type="ORF">HNQ86_000975</name>
    <name evidence="10" type="ORF">LF63_0106280</name>
</gene>
<proteinExistence type="inferred from homology"/>
<dbReference type="InterPro" id="IPR006439">
    <property type="entry name" value="HAD-SF_hydro_IA"/>
</dbReference>
<dbReference type="EC" id="3.1.3.18" evidence="5"/>
<dbReference type="SFLD" id="SFLDG01129">
    <property type="entry name" value="C1.5:_HAD__Beta-PGM__Phosphata"/>
    <property type="match status" value="1"/>
</dbReference>
<dbReference type="AlphaFoldDB" id="A0A099CY91"/>
<evidence type="ECO:0000256" key="2">
    <source>
        <dbReference type="ARBA" id="ARBA00001946"/>
    </source>
</evidence>
<dbReference type="FunFam" id="3.40.50.1000:FF:000022">
    <property type="entry name" value="Phosphoglycolate phosphatase"/>
    <property type="match status" value="1"/>
</dbReference>
<keyword evidence="9" id="KW-0119">Carbohydrate metabolism</keyword>
<evidence type="ECO:0000256" key="3">
    <source>
        <dbReference type="ARBA" id="ARBA00004818"/>
    </source>
</evidence>
<keyword evidence="8" id="KW-0460">Magnesium</keyword>
<evidence type="ECO:0000256" key="5">
    <source>
        <dbReference type="ARBA" id="ARBA00013078"/>
    </source>
</evidence>
<name>A0A099CY91_9GAMM</name>
<evidence type="ECO:0000256" key="6">
    <source>
        <dbReference type="ARBA" id="ARBA00022723"/>
    </source>
</evidence>
<dbReference type="GO" id="GO:0046872">
    <property type="term" value="F:metal ion binding"/>
    <property type="evidence" value="ECO:0007669"/>
    <property type="project" value="UniProtKB-KW"/>
</dbReference>
<dbReference type="EMBL" id="JACHET010000001">
    <property type="protein sequence ID" value="MBB6183630.1"/>
    <property type="molecule type" value="Genomic_DNA"/>
</dbReference>
<dbReference type="GO" id="GO:0008967">
    <property type="term" value="F:phosphoglycolate phosphatase activity"/>
    <property type="evidence" value="ECO:0007669"/>
    <property type="project" value="UniProtKB-EC"/>
</dbReference>
<dbReference type="SFLD" id="SFLDS00003">
    <property type="entry name" value="Haloacid_Dehalogenase"/>
    <property type="match status" value="1"/>
</dbReference>
<sequence>MRAPPAPLSGVLFDLDGTLLDSAPDLYEALRELCLEKGFPEPDYAPVRQVVSRGGRAILRAGIEGLDEDQVEALLPRYLAYYADCMGADSPPFDGVPALLEALEGAGVPWGIVTNKAGFLAEPLLERIGMTARAAAIVCGDTLSVRKPDPAPVRLACEQAGIDPRQAVFVGDDERDVQAGRDAGLFTVAAAWGYLDGGDPHTWGADAVADSAAALHALLGLKVPA</sequence>
<dbReference type="NCBIfam" id="TIGR01509">
    <property type="entry name" value="HAD-SF-IA-v3"/>
    <property type="match status" value="1"/>
</dbReference>
<dbReference type="NCBIfam" id="TIGR01549">
    <property type="entry name" value="HAD-SF-IA-v1"/>
    <property type="match status" value="1"/>
</dbReference>